<comment type="caution">
    <text evidence="7">The sequence shown here is derived from an EMBL/GenBank/DDBJ whole genome shotgun (WGS) entry which is preliminary data.</text>
</comment>
<dbReference type="InterPro" id="IPR050531">
    <property type="entry name" value="SdhE_FAD_assembly_factor"/>
</dbReference>
<dbReference type="EMBL" id="VTOX01000006">
    <property type="protein sequence ID" value="NKE67403.1"/>
    <property type="molecule type" value="Genomic_DNA"/>
</dbReference>
<reference evidence="7 8" key="1">
    <citation type="journal article" date="2020" name="Nature">
        <title>Bacterial chemolithoautotrophy via manganese oxidation.</title>
        <authorList>
            <person name="Yu H."/>
            <person name="Leadbetter J.R."/>
        </authorList>
    </citation>
    <scope>NUCLEOTIDE SEQUENCE [LARGE SCALE GENOMIC DNA]</scope>
    <source>
        <strain evidence="7 8">RBP-1</strain>
    </source>
</reference>
<evidence type="ECO:0000256" key="5">
    <source>
        <dbReference type="ARBA" id="ARBA00023186"/>
    </source>
</evidence>
<dbReference type="InterPro" id="IPR036714">
    <property type="entry name" value="SDH_sf"/>
</dbReference>
<dbReference type="Pfam" id="PF03937">
    <property type="entry name" value="Sdh5"/>
    <property type="match status" value="1"/>
</dbReference>
<comment type="subcellular location">
    <subcellularLocation>
        <location evidence="1">Cytoplasm</location>
    </subcellularLocation>
</comment>
<dbReference type="PANTHER" id="PTHR39585">
    <property type="entry name" value="FAD ASSEMBLY FACTOR SDHE"/>
    <property type="match status" value="1"/>
</dbReference>
<dbReference type="GO" id="GO:0006105">
    <property type="term" value="P:succinate metabolic process"/>
    <property type="evidence" value="ECO:0007669"/>
    <property type="project" value="TreeGrafter"/>
</dbReference>
<dbReference type="Proteomes" id="UP000521868">
    <property type="component" value="Unassembled WGS sequence"/>
</dbReference>
<proteinExistence type="inferred from homology"/>
<feature type="region of interest" description="Disordered" evidence="6">
    <location>
        <begin position="1"/>
        <end position="26"/>
    </location>
</feature>
<dbReference type="SUPFAM" id="SSF109910">
    <property type="entry name" value="YgfY-like"/>
    <property type="match status" value="1"/>
</dbReference>
<comment type="similarity">
    <text evidence="2">Belongs to the SdhE FAD assembly factor family.</text>
</comment>
<dbReference type="InterPro" id="IPR005631">
    <property type="entry name" value="SDH"/>
</dbReference>
<dbReference type="GO" id="GO:0005737">
    <property type="term" value="C:cytoplasm"/>
    <property type="evidence" value="ECO:0007669"/>
    <property type="project" value="UniProtKB-SubCell"/>
</dbReference>
<evidence type="ECO:0000313" key="8">
    <source>
        <dbReference type="Proteomes" id="UP000521868"/>
    </source>
</evidence>
<dbReference type="Gene3D" id="1.10.150.250">
    <property type="entry name" value="Flavinator of succinate dehydrogenase"/>
    <property type="match status" value="1"/>
</dbReference>
<evidence type="ECO:0000256" key="3">
    <source>
        <dbReference type="ARBA" id="ARBA00019418"/>
    </source>
</evidence>
<protein>
    <recommendedName>
        <fullName evidence="3">FAD assembly factor SdhE</fullName>
    </recommendedName>
</protein>
<dbReference type="AlphaFoldDB" id="A0A7X6I7I0"/>
<feature type="compositionally biased region" description="Low complexity" evidence="6">
    <location>
        <begin position="9"/>
        <end position="25"/>
    </location>
</feature>
<evidence type="ECO:0000256" key="4">
    <source>
        <dbReference type="ARBA" id="ARBA00022490"/>
    </source>
</evidence>
<keyword evidence="4" id="KW-0963">Cytoplasm</keyword>
<accession>A0A7X6I7I0</accession>
<evidence type="ECO:0000313" key="7">
    <source>
        <dbReference type="EMBL" id="NKE67403.1"/>
    </source>
</evidence>
<evidence type="ECO:0000256" key="2">
    <source>
        <dbReference type="ARBA" id="ARBA00008571"/>
    </source>
</evidence>
<dbReference type="PANTHER" id="PTHR39585:SF1">
    <property type="entry name" value="FAD ASSEMBLY FACTOR SDHE"/>
    <property type="match status" value="1"/>
</dbReference>
<name>A0A7X6I7I0_9BURK</name>
<keyword evidence="5" id="KW-0143">Chaperone</keyword>
<gene>
    <name evidence="7" type="ORF">RAMLITH_16390</name>
</gene>
<organism evidence="7 8">
    <name type="scientific">Ramlibacter lithotrophicus</name>
    <dbReference type="NCBI Taxonomy" id="2606681"/>
    <lineage>
        <taxon>Bacteria</taxon>
        <taxon>Pseudomonadati</taxon>
        <taxon>Pseudomonadota</taxon>
        <taxon>Betaproteobacteria</taxon>
        <taxon>Burkholderiales</taxon>
        <taxon>Comamonadaceae</taxon>
        <taxon>Ramlibacter</taxon>
    </lineage>
</organism>
<sequence length="118" mass="13069">MSDRPPPGADTLDGAGAAAVSSAASRPITQGELSKLKWRCRRGLLENDLFVERFFDRYEETLTAGQAQALGRLMELGDNDLLDLLLRRREPQGDINTSEVRQVLEMLRTRGASPDVVQ</sequence>
<keyword evidence="8" id="KW-1185">Reference proteome</keyword>
<evidence type="ECO:0000256" key="6">
    <source>
        <dbReference type="SAM" id="MobiDB-lite"/>
    </source>
</evidence>
<dbReference type="RefSeq" id="WP_168108532.1">
    <property type="nucleotide sequence ID" value="NZ_VTOX01000006.1"/>
</dbReference>
<evidence type="ECO:0000256" key="1">
    <source>
        <dbReference type="ARBA" id="ARBA00004496"/>
    </source>
</evidence>